<name>A0ABV2EDB6_9CAUL</name>
<comment type="subcellular location">
    <subcellularLocation>
        <location evidence="1 7">Cytoplasm</location>
    </subcellularLocation>
</comment>
<evidence type="ECO:0000256" key="3">
    <source>
        <dbReference type="ARBA" id="ARBA00022490"/>
    </source>
</evidence>
<dbReference type="GO" id="GO:0032259">
    <property type="term" value="P:methylation"/>
    <property type="evidence" value="ECO:0007669"/>
    <property type="project" value="UniProtKB-KW"/>
</dbReference>
<proteinExistence type="inferred from homology"/>
<keyword evidence="5 7" id="KW-0808">Transferase</keyword>
<keyword evidence="9" id="KW-1185">Reference proteome</keyword>
<evidence type="ECO:0000256" key="4">
    <source>
        <dbReference type="ARBA" id="ARBA00022603"/>
    </source>
</evidence>
<dbReference type="InterPro" id="IPR000682">
    <property type="entry name" value="PCMT"/>
</dbReference>
<dbReference type="InterPro" id="IPR029063">
    <property type="entry name" value="SAM-dependent_MTases_sf"/>
</dbReference>
<evidence type="ECO:0000313" key="8">
    <source>
        <dbReference type="EMBL" id="MET3525016.1"/>
    </source>
</evidence>
<dbReference type="EMBL" id="JBEPLU010000001">
    <property type="protein sequence ID" value="MET3525016.1"/>
    <property type="molecule type" value="Genomic_DNA"/>
</dbReference>
<evidence type="ECO:0000313" key="9">
    <source>
        <dbReference type="Proteomes" id="UP001549110"/>
    </source>
</evidence>
<dbReference type="SUPFAM" id="SSF53335">
    <property type="entry name" value="S-adenosyl-L-methionine-dependent methyltransferases"/>
    <property type="match status" value="1"/>
</dbReference>
<dbReference type="NCBIfam" id="TIGR00080">
    <property type="entry name" value="pimt"/>
    <property type="match status" value="1"/>
</dbReference>
<dbReference type="CDD" id="cd02440">
    <property type="entry name" value="AdoMet_MTases"/>
    <property type="match status" value="1"/>
</dbReference>
<comment type="caution">
    <text evidence="8">The sequence shown here is derived from an EMBL/GenBank/DDBJ whole genome shotgun (WGS) entry which is preliminary data.</text>
</comment>
<dbReference type="RefSeq" id="WP_331927548.1">
    <property type="nucleotide sequence ID" value="NZ_JBEPLU010000001.1"/>
</dbReference>
<dbReference type="NCBIfam" id="NF001453">
    <property type="entry name" value="PRK00312.1"/>
    <property type="match status" value="1"/>
</dbReference>
<protein>
    <recommendedName>
        <fullName evidence="7">Protein-L-isoaspartate O-methyltransferase</fullName>
        <ecNumber evidence="7">2.1.1.77</ecNumber>
    </recommendedName>
    <alternativeName>
        <fullName evidence="7">L-isoaspartyl protein carboxyl methyltransferase</fullName>
    </alternativeName>
    <alternativeName>
        <fullName evidence="7">Protein L-isoaspartyl methyltransferase</fullName>
    </alternativeName>
    <alternativeName>
        <fullName evidence="7">Protein-beta-aspartate methyltransferase</fullName>
        <shortName evidence="7">PIMT</shortName>
    </alternativeName>
</protein>
<gene>
    <name evidence="7" type="primary">pcm</name>
    <name evidence="8" type="ORF">ABID41_000111</name>
</gene>
<reference evidence="8 9" key="1">
    <citation type="submission" date="2024-06" db="EMBL/GenBank/DDBJ databases">
        <title>Genomic Encyclopedia of Type Strains, Phase IV (KMG-IV): sequencing the most valuable type-strain genomes for metagenomic binning, comparative biology and taxonomic classification.</title>
        <authorList>
            <person name="Goeker M."/>
        </authorList>
    </citation>
    <scope>NUCLEOTIDE SEQUENCE [LARGE SCALE GENOMIC DNA]</scope>
    <source>
        <strain evidence="8 9">DSM 17809</strain>
    </source>
</reference>
<evidence type="ECO:0000256" key="5">
    <source>
        <dbReference type="ARBA" id="ARBA00022679"/>
    </source>
</evidence>
<feature type="active site" evidence="7">
    <location>
        <position position="70"/>
    </location>
</feature>
<comment type="catalytic activity">
    <reaction evidence="7">
        <text>[protein]-L-isoaspartate + S-adenosyl-L-methionine = [protein]-L-isoaspartate alpha-methyl ester + S-adenosyl-L-homocysteine</text>
        <dbReference type="Rhea" id="RHEA:12705"/>
        <dbReference type="Rhea" id="RHEA-COMP:12143"/>
        <dbReference type="Rhea" id="RHEA-COMP:12144"/>
        <dbReference type="ChEBI" id="CHEBI:57856"/>
        <dbReference type="ChEBI" id="CHEBI:59789"/>
        <dbReference type="ChEBI" id="CHEBI:90596"/>
        <dbReference type="ChEBI" id="CHEBI:90598"/>
        <dbReference type="EC" id="2.1.1.77"/>
    </reaction>
</comment>
<organism evidence="8 9">
    <name type="scientific">Phenylobacterium koreense</name>
    <dbReference type="NCBI Taxonomy" id="266125"/>
    <lineage>
        <taxon>Bacteria</taxon>
        <taxon>Pseudomonadati</taxon>
        <taxon>Pseudomonadota</taxon>
        <taxon>Alphaproteobacteria</taxon>
        <taxon>Caulobacterales</taxon>
        <taxon>Caulobacteraceae</taxon>
        <taxon>Phenylobacterium</taxon>
    </lineage>
</organism>
<keyword evidence="6 7" id="KW-0949">S-adenosyl-L-methionine</keyword>
<sequence length="223" mass="24080">MGNQEAAQDDGERNTQLARLILALRSQGVTDPSVLGAIEVTPREIFTPDLFKERAFEDSALPIACGQTISQPYIVGLMTQALSVEPRSRVLEIGTGSGYQTSILSRLSRLVYTVERYRTLMGEAEARFKGLGLTNVITRFGDGGLGWPEQAPFDRILVTAAAPEEPKALLSQLKPAGILVAPVGRGPVQKLIRYLGDGAGGFRAEVMTEVRFVPLLEGVAKEP</sequence>
<accession>A0ABV2EDB6</accession>
<comment type="similarity">
    <text evidence="2 7">Belongs to the methyltransferase superfamily. L-isoaspartyl/D-aspartyl protein methyltransferase family.</text>
</comment>
<dbReference type="Proteomes" id="UP001549110">
    <property type="component" value="Unassembled WGS sequence"/>
</dbReference>
<dbReference type="PANTHER" id="PTHR11579">
    <property type="entry name" value="PROTEIN-L-ISOASPARTATE O-METHYLTRANSFERASE"/>
    <property type="match status" value="1"/>
</dbReference>
<evidence type="ECO:0000256" key="2">
    <source>
        <dbReference type="ARBA" id="ARBA00005369"/>
    </source>
</evidence>
<evidence type="ECO:0000256" key="1">
    <source>
        <dbReference type="ARBA" id="ARBA00004496"/>
    </source>
</evidence>
<dbReference type="HAMAP" id="MF_00090">
    <property type="entry name" value="PIMT"/>
    <property type="match status" value="1"/>
</dbReference>
<dbReference type="PROSITE" id="PS01279">
    <property type="entry name" value="PCMT"/>
    <property type="match status" value="1"/>
</dbReference>
<dbReference type="Pfam" id="PF01135">
    <property type="entry name" value="PCMT"/>
    <property type="match status" value="1"/>
</dbReference>
<keyword evidence="4 7" id="KW-0489">Methyltransferase</keyword>
<evidence type="ECO:0000256" key="7">
    <source>
        <dbReference type="HAMAP-Rule" id="MF_00090"/>
    </source>
</evidence>
<dbReference type="PANTHER" id="PTHR11579:SF0">
    <property type="entry name" value="PROTEIN-L-ISOASPARTATE(D-ASPARTATE) O-METHYLTRANSFERASE"/>
    <property type="match status" value="1"/>
</dbReference>
<keyword evidence="3 7" id="KW-0963">Cytoplasm</keyword>
<dbReference type="Gene3D" id="3.40.50.150">
    <property type="entry name" value="Vaccinia Virus protein VP39"/>
    <property type="match status" value="1"/>
</dbReference>
<dbReference type="GO" id="GO:0004719">
    <property type="term" value="F:protein-L-isoaspartate (D-aspartate) O-methyltransferase activity"/>
    <property type="evidence" value="ECO:0007669"/>
    <property type="project" value="UniProtKB-EC"/>
</dbReference>
<dbReference type="EC" id="2.1.1.77" evidence="7"/>
<evidence type="ECO:0000256" key="6">
    <source>
        <dbReference type="ARBA" id="ARBA00022691"/>
    </source>
</evidence>
<comment type="function">
    <text evidence="7">Catalyzes the methyl esterification of L-isoaspartyl residues in peptides and proteins that result from spontaneous decomposition of normal L-aspartyl and L-asparaginyl residues. It plays a role in the repair and/or degradation of damaged proteins.</text>
</comment>